<dbReference type="EMBL" id="JPSL02000038">
    <property type="protein sequence ID" value="KGQ21138.1"/>
    <property type="molecule type" value="Genomic_DNA"/>
</dbReference>
<dbReference type="InterPro" id="IPR007060">
    <property type="entry name" value="FtsL/DivIC"/>
</dbReference>
<dbReference type="Proteomes" id="UP000030364">
    <property type="component" value="Unassembled WGS sequence"/>
</dbReference>
<evidence type="ECO:0000313" key="2">
    <source>
        <dbReference type="EMBL" id="KGQ21138.1"/>
    </source>
</evidence>
<dbReference type="RefSeq" id="WP_038066834.1">
    <property type="nucleotide sequence ID" value="NZ_JPSL02000038.1"/>
</dbReference>
<feature type="coiled-coil region" evidence="1">
    <location>
        <begin position="31"/>
        <end position="58"/>
    </location>
</feature>
<accession>A0A0A2WMX9</accession>
<proteinExistence type="predicted"/>
<evidence type="ECO:0000313" key="3">
    <source>
        <dbReference type="Proteomes" id="UP000030364"/>
    </source>
</evidence>
<reference evidence="2 3" key="1">
    <citation type="journal article" date="2015" name="Genome Announc.">
        <title>Draft Genome Sequence of the Thermophile Thermus filiformis ATCC 43280, Producer of Carotenoid-(Di)glucoside-Branched Fatty Acid (Di)esters and Source of Hyperthermostable Enzymes of Biotechnological Interest.</title>
        <authorList>
            <person name="Mandelli F."/>
            <person name="Oliveira Ramires B."/>
            <person name="Couger M.B."/>
            <person name="Paixao D.A."/>
            <person name="Camilo C.M."/>
            <person name="Polikarpov I."/>
            <person name="Prade R."/>
            <person name="Riano-Pachon D.M."/>
            <person name="Squina F.M."/>
        </authorList>
    </citation>
    <scope>NUCLEOTIDE SEQUENCE [LARGE SCALE GENOMIC DNA]</scope>
    <source>
        <strain evidence="2 3">ATCC 43280</strain>
    </source>
</reference>
<dbReference type="AlphaFoldDB" id="A0A0A2WMX9"/>
<sequence>MERPSHRLLVYLFALGLAHLAFLFGQELFRARALALEKARLEAALQAARTRVERLRAEAEAAQDPLYLEALVRRLGFVGKEETLYANPSRLAPGRGER</sequence>
<name>A0A0A2WMX9_THEFI</name>
<dbReference type="Pfam" id="PF04977">
    <property type="entry name" value="DivIC"/>
    <property type="match status" value="1"/>
</dbReference>
<organism evidence="2 3">
    <name type="scientific">Thermus filiformis</name>
    <dbReference type="NCBI Taxonomy" id="276"/>
    <lineage>
        <taxon>Bacteria</taxon>
        <taxon>Thermotogati</taxon>
        <taxon>Deinococcota</taxon>
        <taxon>Deinococci</taxon>
        <taxon>Thermales</taxon>
        <taxon>Thermaceae</taxon>
        <taxon>Thermus</taxon>
    </lineage>
</organism>
<gene>
    <name evidence="2" type="ORF">THFILI_04670</name>
</gene>
<evidence type="ECO:0000256" key="1">
    <source>
        <dbReference type="SAM" id="Coils"/>
    </source>
</evidence>
<comment type="caution">
    <text evidence="2">The sequence shown here is derived from an EMBL/GenBank/DDBJ whole genome shotgun (WGS) entry which is preliminary data.</text>
</comment>
<protein>
    <submittedName>
        <fullName evidence="2">Septum formation initiator</fullName>
    </submittedName>
</protein>
<keyword evidence="1" id="KW-0175">Coiled coil</keyword>
<dbReference type="OrthoDB" id="27561at2"/>
<dbReference type="PATRIC" id="fig|276.5.peg.2062"/>
<dbReference type="STRING" id="276.THFILI_04670"/>
<keyword evidence="3" id="KW-1185">Reference proteome</keyword>